<dbReference type="FunFam" id="4.10.280.10:FF:000033">
    <property type="entry name" value="Transcription factor HES-5"/>
    <property type="match status" value="1"/>
</dbReference>
<dbReference type="PANTHER" id="PTHR10985">
    <property type="entry name" value="BASIC HELIX-LOOP-HELIX TRANSCRIPTION FACTOR, HES-RELATED"/>
    <property type="match status" value="1"/>
</dbReference>
<keyword evidence="4" id="KW-0221">Differentiation</keyword>
<feature type="region of interest" description="Disordered" evidence="14">
    <location>
        <begin position="123"/>
        <end position="158"/>
    </location>
</feature>
<dbReference type="GO" id="GO:0030154">
    <property type="term" value="P:cell differentiation"/>
    <property type="evidence" value="ECO:0007669"/>
    <property type="project" value="UniProtKB-KW"/>
</dbReference>
<organism evidence="17 18">
    <name type="scientific">Microcaecilia unicolor</name>
    <dbReference type="NCBI Taxonomy" id="1415580"/>
    <lineage>
        <taxon>Eukaryota</taxon>
        <taxon>Metazoa</taxon>
        <taxon>Chordata</taxon>
        <taxon>Craniata</taxon>
        <taxon>Vertebrata</taxon>
        <taxon>Euteleostomi</taxon>
        <taxon>Amphibia</taxon>
        <taxon>Gymnophiona</taxon>
        <taxon>Siphonopidae</taxon>
        <taxon>Microcaecilia</taxon>
    </lineage>
</organism>
<dbReference type="InParanoid" id="A0A6P7ZVE0"/>
<evidence type="ECO:0000313" key="18">
    <source>
        <dbReference type="RefSeq" id="XP_030078021.1"/>
    </source>
</evidence>
<dbReference type="PROSITE" id="PS50888">
    <property type="entry name" value="BHLH"/>
    <property type="match status" value="1"/>
</dbReference>
<evidence type="ECO:0000256" key="2">
    <source>
        <dbReference type="ARBA" id="ARBA00022473"/>
    </source>
</evidence>
<dbReference type="GO" id="GO:0045596">
    <property type="term" value="P:negative regulation of cell differentiation"/>
    <property type="evidence" value="ECO:0007669"/>
    <property type="project" value="UniProtKB-ARBA"/>
</dbReference>
<evidence type="ECO:0000256" key="12">
    <source>
        <dbReference type="ARBA" id="ARBA00072975"/>
    </source>
</evidence>
<accession>A0A6P7ZVE0</accession>
<dbReference type="InterPro" id="IPR036638">
    <property type="entry name" value="HLH_DNA-bd_sf"/>
</dbReference>
<dbReference type="GO" id="GO:0005634">
    <property type="term" value="C:nucleus"/>
    <property type="evidence" value="ECO:0007669"/>
    <property type="project" value="UniProtKB-SubCell"/>
</dbReference>
<keyword evidence="3" id="KW-0678">Repressor</keyword>
<dbReference type="SUPFAM" id="SSF47459">
    <property type="entry name" value="HLH, helix-loop-helix DNA-binding domain"/>
    <property type="match status" value="1"/>
</dbReference>
<evidence type="ECO:0000256" key="11">
    <source>
        <dbReference type="ARBA" id="ARBA00060201"/>
    </source>
</evidence>
<evidence type="ECO:0000256" key="3">
    <source>
        <dbReference type="ARBA" id="ARBA00022491"/>
    </source>
</evidence>
<evidence type="ECO:0000256" key="9">
    <source>
        <dbReference type="ARBA" id="ARBA00023242"/>
    </source>
</evidence>
<feature type="domain" description="BHLH" evidence="15">
    <location>
        <begin position="19"/>
        <end position="75"/>
    </location>
</feature>
<gene>
    <name evidence="18" type="primary">LOC115482414</name>
</gene>
<evidence type="ECO:0000256" key="6">
    <source>
        <dbReference type="ARBA" id="ARBA00023015"/>
    </source>
</evidence>
<protein>
    <recommendedName>
        <fullName evidence="12">Transcription factor HES-5</fullName>
    </recommendedName>
    <alternativeName>
        <fullName evidence="13">Hairy and enhancer of split 5</fullName>
    </alternativeName>
</protein>
<dbReference type="Pfam" id="PF00010">
    <property type="entry name" value="HLH"/>
    <property type="match status" value="1"/>
</dbReference>
<comment type="function">
    <text evidence="11">Transcriptional repressor of genes that require a bHLH protein for their transcription. Plays an important role as neurogenesis negative regulator.</text>
</comment>
<dbReference type="PROSITE" id="PS51054">
    <property type="entry name" value="ORANGE"/>
    <property type="match status" value="1"/>
</dbReference>
<dbReference type="GO" id="GO:0048513">
    <property type="term" value="P:animal organ development"/>
    <property type="evidence" value="ECO:0007669"/>
    <property type="project" value="UniProtKB-ARBA"/>
</dbReference>
<sequence>MAGRKSLARNSESSAEKSMKKLRKPAVEKLRRDRINNSIEQLRLLLETELQRHQLPSKPEKADILELAVSYLRRHQQEAAKTVTSGSGSYREGYCSCLQDSLHFLSLGPETETQLRLLSELQRSPAAAEGQEHPKFSACHPSPKQAVQHSSKSLWRPW</sequence>
<evidence type="ECO:0000256" key="7">
    <source>
        <dbReference type="ARBA" id="ARBA00023125"/>
    </source>
</evidence>
<dbReference type="SMART" id="SM00353">
    <property type="entry name" value="HLH"/>
    <property type="match status" value="1"/>
</dbReference>
<dbReference type="GO" id="GO:0046983">
    <property type="term" value="F:protein dimerization activity"/>
    <property type="evidence" value="ECO:0007669"/>
    <property type="project" value="InterPro"/>
</dbReference>
<dbReference type="Gene3D" id="4.10.280.10">
    <property type="entry name" value="Helix-loop-helix DNA-binding domain"/>
    <property type="match status" value="1"/>
</dbReference>
<feature type="compositionally biased region" description="Basic and acidic residues" evidence="14">
    <location>
        <begin position="14"/>
        <end position="30"/>
    </location>
</feature>
<dbReference type="RefSeq" id="XP_030078021.1">
    <property type="nucleotide sequence ID" value="XM_030222161.1"/>
</dbReference>
<dbReference type="Proteomes" id="UP000515156">
    <property type="component" value="Chromosome 13"/>
</dbReference>
<evidence type="ECO:0000256" key="4">
    <source>
        <dbReference type="ARBA" id="ARBA00022782"/>
    </source>
</evidence>
<evidence type="ECO:0000256" key="8">
    <source>
        <dbReference type="ARBA" id="ARBA00023163"/>
    </source>
</evidence>
<dbReference type="InterPro" id="IPR003650">
    <property type="entry name" value="Orange_dom"/>
</dbReference>
<keyword evidence="7" id="KW-0238">DNA-binding</keyword>
<dbReference type="GeneID" id="115482414"/>
<name>A0A6P7ZVE0_9AMPH</name>
<evidence type="ECO:0000256" key="14">
    <source>
        <dbReference type="SAM" id="MobiDB-lite"/>
    </source>
</evidence>
<evidence type="ECO:0000259" key="15">
    <source>
        <dbReference type="PROSITE" id="PS50888"/>
    </source>
</evidence>
<keyword evidence="6" id="KW-0805">Transcription regulation</keyword>
<feature type="compositionally biased region" description="Polar residues" evidence="14">
    <location>
        <begin position="145"/>
        <end position="158"/>
    </location>
</feature>
<dbReference type="CDD" id="cd11461">
    <property type="entry name" value="bHLH-O_HES5"/>
    <property type="match status" value="1"/>
</dbReference>
<keyword evidence="8" id="KW-0804">Transcription</keyword>
<evidence type="ECO:0000256" key="5">
    <source>
        <dbReference type="ARBA" id="ARBA00022902"/>
    </source>
</evidence>
<feature type="region of interest" description="Disordered" evidence="14">
    <location>
        <begin position="1"/>
        <end position="30"/>
    </location>
</feature>
<comment type="subcellular location">
    <subcellularLocation>
        <location evidence="1">Nucleus</location>
    </subcellularLocation>
</comment>
<keyword evidence="9" id="KW-0539">Nucleus</keyword>
<dbReference type="GO" id="GO:0003677">
    <property type="term" value="F:DNA binding"/>
    <property type="evidence" value="ECO:0007669"/>
    <property type="project" value="UniProtKB-KW"/>
</dbReference>
<dbReference type="OrthoDB" id="6085656at2759"/>
<dbReference type="InterPro" id="IPR050370">
    <property type="entry name" value="HES_HEY"/>
</dbReference>
<keyword evidence="5" id="KW-0524">Neurogenesis</keyword>
<dbReference type="GO" id="GO:0097150">
    <property type="term" value="P:neuronal stem cell population maintenance"/>
    <property type="evidence" value="ECO:0007669"/>
    <property type="project" value="UniProtKB-ARBA"/>
</dbReference>
<evidence type="ECO:0000256" key="10">
    <source>
        <dbReference type="ARBA" id="ARBA00023791"/>
    </source>
</evidence>
<evidence type="ECO:0000256" key="13">
    <source>
        <dbReference type="ARBA" id="ARBA00081413"/>
    </source>
</evidence>
<dbReference type="GO" id="GO:0000122">
    <property type="term" value="P:negative regulation of transcription by RNA polymerase II"/>
    <property type="evidence" value="ECO:0007669"/>
    <property type="project" value="UniProtKB-ARBA"/>
</dbReference>
<feature type="domain" description="Orange" evidence="16">
    <location>
        <begin position="90"/>
        <end position="121"/>
    </location>
</feature>
<dbReference type="InterPro" id="IPR011598">
    <property type="entry name" value="bHLH_dom"/>
</dbReference>
<proteinExistence type="predicted"/>
<dbReference type="GO" id="GO:0007399">
    <property type="term" value="P:nervous system development"/>
    <property type="evidence" value="ECO:0007669"/>
    <property type="project" value="UniProtKB-KW"/>
</dbReference>
<dbReference type="KEGG" id="muo:115482414"/>
<comment type="subunit">
    <text evidence="10">Transcription repression requires formation of a complex with a corepressor protein of the Groucho/TLE family.</text>
</comment>
<evidence type="ECO:0000259" key="16">
    <source>
        <dbReference type="PROSITE" id="PS51054"/>
    </source>
</evidence>
<evidence type="ECO:0000256" key="1">
    <source>
        <dbReference type="ARBA" id="ARBA00004123"/>
    </source>
</evidence>
<keyword evidence="17" id="KW-1185">Reference proteome</keyword>
<reference evidence="18" key="1">
    <citation type="submission" date="2025-08" db="UniProtKB">
        <authorList>
            <consortium name="RefSeq"/>
        </authorList>
    </citation>
    <scope>IDENTIFICATION</scope>
</reference>
<keyword evidence="2" id="KW-0217">Developmental protein</keyword>
<evidence type="ECO:0000313" key="17">
    <source>
        <dbReference type="Proteomes" id="UP000515156"/>
    </source>
</evidence>
<dbReference type="AlphaFoldDB" id="A0A6P7ZVE0"/>